<evidence type="ECO:0000256" key="1">
    <source>
        <dbReference type="SAM" id="Phobius"/>
    </source>
</evidence>
<feature type="transmembrane region" description="Helical" evidence="1">
    <location>
        <begin position="257"/>
        <end position="279"/>
    </location>
</feature>
<feature type="transmembrane region" description="Helical" evidence="1">
    <location>
        <begin position="109"/>
        <end position="130"/>
    </location>
</feature>
<keyword evidence="1" id="KW-0812">Transmembrane</keyword>
<dbReference type="SUPFAM" id="SSF103473">
    <property type="entry name" value="MFS general substrate transporter"/>
    <property type="match status" value="1"/>
</dbReference>
<feature type="transmembrane region" description="Helical" evidence="1">
    <location>
        <begin position="373"/>
        <end position="394"/>
    </location>
</feature>
<evidence type="ECO:0000313" key="3">
    <source>
        <dbReference type="Proteomes" id="UP001305606"/>
    </source>
</evidence>
<dbReference type="Pfam" id="PF07690">
    <property type="entry name" value="MFS_1"/>
    <property type="match status" value="1"/>
</dbReference>
<protein>
    <submittedName>
        <fullName evidence="2">MFS transporter</fullName>
    </submittedName>
</protein>
<gene>
    <name evidence="2" type="ORF">PS467_24925</name>
</gene>
<dbReference type="RefSeq" id="WP_311037098.1">
    <property type="nucleotide sequence ID" value="NZ_CP117522.1"/>
</dbReference>
<keyword evidence="1" id="KW-1133">Transmembrane helix</keyword>
<dbReference type="Proteomes" id="UP001305606">
    <property type="component" value="Chromosome"/>
</dbReference>
<feature type="transmembrane region" description="Helical" evidence="1">
    <location>
        <begin position="286"/>
        <end position="303"/>
    </location>
</feature>
<dbReference type="EMBL" id="CP117522">
    <property type="protein sequence ID" value="WNE98341.1"/>
    <property type="molecule type" value="Genomic_DNA"/>
</dbReference>
<reference evidence="2 3" key="1">
    <citation type="submission" date="2023-02" db="EMBL/GenBank/DDBJ databases">
        <title>Streptomyces sp. SCA4-21 with antifungal activity against Fusarium oxysporum f. sp. cubense, Streptomyces sp. SCA2-17 with antifungal activity against Fusarium oxysporum f. sp. cubense.</title>
        <authorList>
            <person name="Qi D."/>
        </authorList>
    </citation>
    <scope>NUCLEOTIDE SEQUENCE [LARGE SCALE GENOMIC DNA]</scope>
    <source>
        <strain evidence="2 3">SCA4-21</strain>
    </source>
</reference>
<keyword evidence="1" id="KW-0472">Membrane</keyword>
<name>A0ABY9V131_9ACTN</name>
<dbReference type="InterPro" id="IPR011701">
    <property type="entry name" value="MFS"/>
</dbReference>
<evidence type="ECO:0000313" key="2">
    <source>
        <dbReference type="EMBL" id="WNE98341.1"/>
    </source>
</evidence>
<dbReference type="Gene3D" id="1.20.1250.20">
    <property type="entry name" value="MFS general substrate transporter like domains"/>
    <property type="match status" value="1"/>
</dbReference>
<feature type="transmembrane region" description="Helical" evidence="1">
    <location>
        <begin position="176"/>
        <end position="194"/>
    </location>
</feature>
<feature type="transmembrane region" description="Helical" evidence="1">
    <location>
        <begin position="151"/>
        <end position="170"/>
    </location>
</feature>
<dbReference type="PANTHER" id="PTHR23542">
    <property type="match status" value="1"/>
</dbReference>
<accession>A0ABY9V131</accession>
<dbReference type="InterPro" id="IPR036259">
    <property type="entry name" value="MFS_trans_sf"/>
</dbReference>
<feature type="transmembrane region" description="Helical" evidence="1">
    <location>
        <begin position="55"/>
        <end position="77"/>
    </location>
</feature>
<sequence>MSVGTRIARGSRPYREVLAIPGVARSILLMFVARLPTAAMSLTLTLHVVTRLDRGYIDAGFVATMSTIGTMLGAPLVGAALDRYGLRPVVAVCGTVATAYWIGAPWLPYPALVAAAFPAGALVVPANSIARQVLSAAVPAERQRTAFSLDSIMVEASFIIGPAIVVYCAARYSSTAAMTAIGAVIAAVVAALLVQNPPLRAGDGKPGRPGLRVGGFGGVLSRGLAGTLLITVGALFALGGTELALVASLSSIDQAQWSGVVLAMLAVASIAGGLVHGAVRRSLPQLALVTLLAGLIVPAALVVGQPWWLLGLALMPMQLVCAPTLAATTENVSHRAPAHALGMAMGLQDAATRLGIALASPVIGFVIDHHTPGWGLAASGLGGLLFALAAAVVLRAAPARTGPVPEAGLNHS</sequence>
<dbReference type="PANTHER" id="PTHR23542:SF1">
    <property type="entry name" value="MAJOR FACILITATOR SUPERFAMILY (MFS) PROFILE DOMAIN-CONTAINING PROTEIN"/>
    <property type="match status" value="1"/>
</dbReference>
<organism evidence="2 3">
    <name type="scientific">Streptomyces luomodiensis</name>
    <dbReference type="NCBI Taxonomy" id="3026192"/>
    <lineage>
        <taxon>Bacteria</taxon>
        <taxon>Bacillati</taxon>
        <taxon>Actinomycetota</taxon>
        <taxon>Actinomycetes</taxon>
        <taxon>Kitasatosporales</taxon>
        <taxon>Streptomycetaceae</taxon>
        <taxon>Streptomyces</taxon>
    </lineage>
</organism>
<keyword evidence="3" id="KW-1185">Reference proteome</keyword>
<feature type="transmembrane region" description="Helical" evidence="1">
    <location>
        <begin position="84"/>
        <end position="103"/>
    </location>
</feature>
<feature type="transmembrane region" description="Helical" evidence="1">
    <location>
        <begin position="215"/>
        <end position="237"/>
    </location>
</feature>
<proteinExistence type="predicted"/>